<evidence type="ECO:0000256" key="1">
    <source>
        <dbReference type="SAM" id="MobiDB-lite"/>
    </source>
</evidence>
<sequence>MPYSYRKVRNKDCFKVFNKKTKKVFAKCTTREKAQSQIRLLQAIENNSAFAAKVRNGPRRPNNVTRKNRPNKK</sequence>
<feature type="region of interest" description="Disordered" evidence="1">
    <location>
        <begin position="51"/>
        <end position="73"/>
    </location>
</feature>
<reference evidence="2" key="1">
    <citation type="journal article" date="2020" name="Nature">
        <title>Giant virus diversity and host interactions through global metagenomics.</title>
        <authorList>
            <person name="Schulz F."/>
            <person name="Roux S."/>
            <person name="Paez-Espino D."/>
            <person name="Jungbluth S."/>
            <person name="Walsh D.A."/>
            <person name="Denef V.J."/>
            <person name="McMahon K.D."/>
            <person name="Konstantinidis K.T."/>
            <person name="Eloe-Fadrosh E.A."/>
            <person name="Kyrpides N.C."/>
            <person name="Woyke T."/>
        </authorList>
    </citation>
    <scope>NUCLEOTIDE SEQUENCE</scope>
    <source>
        <strain evidence="2">GVMAG-S-ERX555943-30</strain>
    </source>
</reference>
<name>A0A6C0ATZ7_9ZZZZ</name>
<dbReference type="EMBL" id="MN738755">
    <property type="protein sequence ID" value="QHS83419.1"/>
    <property type="molecule type" value="Genomic_DNA"/>
</dbReference>
<organism evidence="2">
    <name type="scientific">viral metagenome</name>
    <dbReference type="NCBI Taxonomy" id="1070528"/>
    <lineage>
        <taxon>unclassified sequences</taxon>
        <taxon>metagenomes</taxon>
        <taxon>organismal metagenomes</taxon>
    </lineage>
</organism>
<proteinExistence type="predicted"/>
<accession>A0A6C0ATZ7</accession>
<dbReference type="AlphaFoldDB" id="A0A6C0ATZ7"/>
<evidence type="ECO:0000313" key="2">
    <source>
        <dbReference type="EMBL" id="QHS83419.1"/>
    </source>
</evidence>
<protein>
    <submittedName>
        <fullName evidence="2">Uncharacterized protein</fullName>
    </submittedName>
</protein>